<feature type="domain" description="O-antigen ligase-related" evidence="6">
    <location>
        <begin position="202"/>
        <end position="334"/>
    </location>
</feature>
<feature type="transmembrane region" description="Helical" evidence="5">
    <location>
        <begin position="354"/>
        <end position="372"/>
    </location>
</feature>
<dbReference type="EMBL" id="CP009617">
    <property type="protein sequence ID" value="AIW17947.1"/>
    <property type="molecule type" value="Genomic_DNA"/>
</dbReference>
<protein>
    <recommendedName>
        <fullName evidence="6">O-antigen ligase-related domain-containing protein</fullName>
    </recommendedName>
</protein>
<dbReference type="KEGG" id="vcy:IX92_02400"/>
<keyword evidence="2 5" id="KW-0812">Transmembrane</keyword>
<dbReference type="GO" id="GO:0016020">
    <property type="term" value="C:membrane"/>
    <property type="evidence" value="ECO:0007669"/>
    <property type="project" value="UniProtKB-SubCell"/>
</dbReference>
<feature type="transmembrane region" description="Helical" evidence="5">
    <location>
        <begin position="42"/>
        <end position="63"/>
    </location>
</feature>
<feature type="transmembrane region" description="Helical" evidence="5">
    <location>
        <begin position="322"/>
        <end position="342"/>
    </location>
</feature>
<evidence type="ECO:0000256" key="1">
    <source>
        <dbReference type="ARBA" id="ARBA00004141"/>
    </source>
</evidence>
<evidence type="ECO:0000256" key="5">
    <source>
        <dbReference type="SAM" id="Phobius"/>
    </source>
</evidence>
<dbReference type="Proteomes" id="UP000030081">
    <property type="component" value="Chromosome 1"/>
</dbReference>
<evidence type="ECO:0000313" key="7">
    <source>
        <dbReference type="EMBL" id="AIW17947.1"/>
    </source>
</evidence>
<feature type="transmembrane region" description="Helical" evidence="5">
    <location>
        <begin position="75"/>
        <end position="94"/>
    </location>
</feature>
<feature type="transmembrane region" description="Helical" evidence="5">
    <location>
        <begin position="378"/>
        <end position="393"/>
    </location>
</feature>
<keyword evidence="3 5" id="KW-1133">Transmembrane helix</keyword>
<evidence type="ECO:0000313" key="8">
    <source>
        <dbReference type="Proteomes" id="UP000030081"/>
    </source>
</evidence>
<feature type="transmembrane region" description="Helical" evidence="5">
    <location>
        <begin position="405"/>
        <end position="426"/>
    </location>
</feature>
<dbReference type="PANTHER" id="PTHR37422:SF13">
    <property type="entry name" value="LIPOPOLYSACCHARIDE BIOSYNTHESIS PROTEIN PA4999-RELATED"/>
    <property type="match status" value="1"/>
</dbReference>
<proteinExistence type="predicted"/>
<dbReference type="PANTHER" id="PTHR37422">
    <property type="entry name" value="TEICHURONIC ACID BIOSYNTHESIS PROTEIN TUAE"/>
    <property type="match status" value="1"/>
</dbReference>
<feature type="transmembrane region" description="Helical" evidence="5">
    <location>
        <begin position="100"/>
        <end position="117"/>
    </location>
</feature>
<keyword evidence="4 5" id="KW-0472">Membrane</keyword>
<keyword evidence="8" id="KW-1185">Reference proteome</keyword>
<gene>
    <name evidence="7" type="ORF">IX92_02400</name>
</gene>
<accession>A0AAN0VWC3</accession>
<evidence type="ECO:0000256" key="2">
    <source>
        <dbReference type="ARBA" id="ARBA00022692"/>
    </source>
</evidence>
<dbReference type="AlphaFoldDB" id="A0AAN0VWC3"/>
<feature type="transmembrane region" description="Helical" evidence="5">
    <location>
        <begin position="170"/>
        <end position="190"/>
    </location>
</feature>
<dbReference type="InterPro" id="IPR007016">
    <property type="entry name" value="O-antigen_ligase-rel_domated"/>
</dbReference>
<comment type="subcellular location">
    <subcellularLocation>
        <location evidence="1">Membrane</location>
        <topology evidence="1">Multi-pass membrane protein</topology>
    </subcellularLocation>
</comment>
<evidence type="ECO:0000256" key="3">
    <source>
        <dbReference type="ARBA" id="ARBA00022989"/>
    </source>
</evidence>
<reference evidence="7 8" key="1">
    <citation type="submission" date="2014-10" db="EMBL/GenBank/DDBJ databases">
        <title>The Complete Genome Sequence for the Shellfish Pathogen Vibrio coralliilyticus RE98 Isolated from a Shellfish Hatchery.</title>
        <authorList>
            <person name="Richards G.P."/>
            <person name="Bono J.L."/>
            <person name="Watson M.A."/>
            <person name="Needleman D.S."/>
        </authorList>
    </citation>
    <scope>NUCLEOTIDE SEQUENCE [LARGE SCALE GENOMIC DNA]</scope>
    <source>
        <strain evidence="7 8">RE98</strain>
    </source>
</reference>
<dbReference type="RefSeq" id="WP_043006974.1">
    <property type="nucleotide sequence ID" value="NZ_CP009617.1"/>
</dbReference>
<dbReference type="InterPro" id="IPR051533">
    <property type="entry name" value="WaaL-like"/>
</dbReference>
<name>A0AAN0VWC3_9VIBR</name>
<organism evidence="7 8">
    <name type="scientific">Vibrio coralliilyticus</name>
    <dbReference type="NCBI Taxonomy" id="190893"/>
    <lineage>
        <taxon>Bacteria</taxon>
        <taxon>Pseudomonadati</taxon>
        <taxon>Pseudomonadota</taxon>
        <taxon>Gammaproteobacteria</taxon>
        <taxon>Vibrionales</taxon>
        <taxon>Vibrionaceae</taxon>
        <taxon>Vibrio</taxon>
    </lineage>
</organism>
<evidence type="ECO:0000256" key="4">
    <source>
        <dbReference type="ARBA" id="ARBA00023136"/>
    </source>
</evidence>
<evidence type="ECO:0000259" key="6">
    <source>
        <dbReference type="Pfam" id="PF04932"/>
    </source>
</evidence>
<dbReference type="Pfam" id="PF04932">
    <property type="entry name" value="Wzy_C"/>
    <property type="match status" value="1"/>
</dbReference>
<feature type="transmembrane region" description="Helical" evidence="5">
    <location>
        <begin position="129"/>
        <end position="150"/>
    </location>
</feature>
<sequence length="458" mass="51948">MGHTFKHANHLLFLALFGLVFFSLNPLIPRDALLPLYDSKRVLLIILVELTALTLLLSSKARLAIYKEWYSLSKLTRGVVSLFALSSLIATLNATYPVSAVTQWLYLLGLVALLFLFKQECRAQQLRILQYFLWISVLLFLSVALVFWFRLSHLLVVDKHAIWGFANARFLNQIHVWLLIPTAYLLIARLQRSQSTLLLRFLLIADFAVIVATDARGPAVAIIVGFLLMSYLDAPRRKIWRTLLWQSALFGILFKLFLLEPIPSYLLGIEADWHTLRTDSSGRVTLWLEALSMTTFWGLGGNAFVCDSAVFGRPHNSVLNVWVHWGIVSTICFCFLACMVLFRVLKTNNLRTRMLGVNLLVGLAYSLVSGVLDSPLSQLMAVLCLGMFWGRLIPKANEIRGHFRLLSAATITLSLATLVAMNYRLYERLDAYPAFRPEAKIKTQFWLGHNCLEKPWSG</sequence>